<sequence length="377" mass="41444">MTVTSFNLVTKAPTLGVRHLQVLFLFSCGALAIHQRMNLSVGIVAMTNANSSNPNYPEYIFTEQQKSYILGSQFWGSCFTQLIGGYLSSRYGTKILLMCISLITSLLSLATPWAVSLGGWQLLCGVRFLQGLAMGGSWPCFYTHLAKWCPKAERNRLGGIMQTGLDIGTAIGFALSGVLAASPFGWHSIFYVPGFLGLLWCLLWSRYGASSPAMSPFISAVELKYIELAQEQEHSHASTAPPVPWLQIFTSRPYLVLAFCKMSQAFNFYTLMQQIPRYIHGIFRYNIQINALLSALPFVVMCLMSYFFVFLADYLTRRCNIPLVVLRKTINSLASWIPAVALIALSFVQAENVLGSISCMTVAVAAIAGQAIGSSLA</sequence>
<evidence type="ECO:0000256" key="4">
    <source>
        <dbReference type="ARBA" id="ARBA00022989"/>
    </source>
</evidence>
<dbReference type="PhylomeDB" id="B4MQ89"/>
<dbReference type="PANTHER" id="PTHR11662">
    <property type="entry name" value="SOLUTE CARRIER FAMILY 17"/>
    <property type="match status" value="1"/>
</dbReference>
<dbReference type="InterPro" id="IPR020846">
    <property type="entry name" value="MFS_dom"/>
</dbReference>
<dbReference type="FunFam" id="1.20.120.540:FF:000001">
    <property type="entry name" value="Blast:Putative inorganic phosphate cotransporter"/>
    <property type="match status" value="1"/>
</dbReference>
<dbReference type="GO" id="GO:0016020">
    <property type="term" value="C:membrane"/>
    <property type="evidence" value="ECO:0007669"/>
    <property type="project" value="UniProtKB-SubCell"/>
</dbReference>
<proteinExistence type="inferred from homology"/>
<feature type="transmembrane region" description="Helical" evidence="9">
    <location>
        <begin position="188"/>
        <end position="205"/>
    </location>
</feature>
<evidence type="ECO:0000256" key="6">
    <source>
        <dbReference type="ARBA" id="ARBA00023065"/>
    </source>
</evidence>
<organism evidence="12">
    <name type="scientific">Drosophila willistoni</name>
    <name type="common">Fruit fly</name>
    <dbReference type="NCBI Taxonomy" id="7260"/>
    <lineage>
        <taxon>Eukaryota</taxon>
        <taxon>Metazoa</taxon>
        <taxon>Ecdysozoa</taxon>
        <taxon>Arthropoda</taxon>
        <taxon>Hexapoda</taxon>
        <taxon>Insecta</taxon>
        <taxon>Pterygota</taxon>
        <taxon>Neoptera</taxon>
        <taxon>Endopterygota</taxon>
        <taxon>Diptera</taxon>
        <taxon>Brachycera</taxon>
        <taxon>Muscomorpha</taxon>
        <taxon>Ephydroidea</taxon>
        <taxon>Drosophilidae</taxon>
        <taxon>Drosophila</taxon>
        <taxon>Sophophora</taxon>
    </lineage>
</organism>
<dbReference type="PANTHER" id="PTHR11662:SF280">
    <property type="entry name" value="FI21844P1-RELATED"/>
    <property type="match status" value="1"/>
</dbReference>
<dbReference type="EMBL" id="CH963849">
    <property type="protein sequence ID" value="EDW74278.1"/>
    <property type="molecule type" value="Genomic_DNA"/>
</dbReference>
<comment type="subcellular location">
    <subcellularLocation>
        <location evidence="1">Membrane</location>
        <topology evidence="1">Multi-pass membrane protein</topology>
    </subcellularLocation>
</comment>
<dbReference type="HOGENOM" id="CLU_001265_5_0_1"/>
<evidence type="ECO:0000259" key="10">
    <source>
        <dbReference type="PROSITE" id="PS50850"/>
    </source>
</evidence>
<name>B4MQ89_DROWI</name>
<dbReference type="Pfam" id="PF07690">
    <property type="entry name" value="MFS_1"/>
    <property type="match status" value="1"/>
</dbReference>
<evidence type="ECO:0000256" key="3">
    <source>
        <dbReference type="ARBA" id="ARBA00022692"/>
    </source>
</evidence>
<feature type="transmembrane region" description="Helical" evidence="9">
    <location>
        <begin position="328"/>
        <end position="347"/>
    </location>
</feature>
<keyword evidence="8" id="KW-0813">Transport</keyword>
<reference evidence="11 12" key="1">
    <citation type="journal article" date="2007" name="Nature">
        <title>Evolution of genes and genomes on the Drosophila phylogeny.</title>
        <authorList>
            <consortium name="Drosophila 12 Genomes Consortium"/>
            <person name="Clark A.G."/>
            <person name="Eisen M.B."/>
            <person name="Smith D.R."/>
            <person name="Bergman C.M."/>
            <person name="Oliver B."/>
            <person name="Markow T.A."/>
            <person name="Kaufman T.C."/>
            <person name="Kellis M."/>
            <person name="Gelbart W."/>
            <person name="Iyer V.N."/>
            <person name="Pollard D.A."/>
            <person name="Sackton T.B."/>
            <person name="Larracuente A.M."/>
            <person name="Singh N.D."/>
            <person name="Abad J.P."/>
            <person name="Abt D.N."/>
            <person name="Adryan B."/>
            <person name="Aguade M."/>
            <person name="Akashi H."/>
            <person name="Anderson W.W."/>
            <person name="Aquadro C.F."/>
            <person name="Ardell D.H."/>
            <person name="Arguello R."/>
            <person name="Artieri C.G."/>
            <person name="Barbash D.A."/>
            <person name="Barker D."/>
            <person name="Barsanti P."/>
            <person name="Batterham P."/>
            <person name="Batzoglou S."/>
            <person name="Begun D."/>
            <person name="Bhutkar A."/>
            <person name="Blanco E."/>
            <person name="Bosak S.A."/>
            <person name="Bradley R.K."/>
            <person name="Brand A.D."/>
            <person name="Brent M.R."/>
            <person name="Brooks A.N."/>
            <person name="Brown R.H."/>
            <person name="Butlin R.K."/>
            <person name="Caggese C."/>
            <person name="Calvi B.R."/>
            <person name="Bernardo de Carvalho A."/>
            <person name="Caspi A."/>
            <person name="Castrezana S."/>
            <person name="Celniker S.E."/>
            <person name="Chang J.L."/>
            <person name="Chapple C."/>
            <person name="Chatterji S."/>
            <person name="Chinwalla A."/>
            <person name="Civetta A."/>
            <person name="Clifton S.W."/>
            <person name="Comeron J.M."/>
            <person name="Costello J.C."/>
            <person name="Coyne J.A."/>
            <person name="Daub J."/>
            <person name="David R.G."/>
            <person name="Delcher A.L."/>
            <person name="Delehaunty K."/>
            <person name="Do C.B."/>
            <person name="Ebling H."/>
            <person name="Edwards K."/>
            <person name="Eickbush T."/>
            <person name="Evans J.D."/>
            <person name="Filipski A."/>
            <person name="Findeiss S."/>
            <person name="Freyhult E."/>
            <person name="Fulton L."/>
            <person name="Fulton R."/>
            <person name="Garcia A.C."/>
            <person name="Gardiner A."/>
            <person name="Garfield D.A."/>
            <person name="Garvin B.E."/>
            <person name="Gibson G."/>
            <person name="Gilbert D."/>
            <person name="Gnerre S."/>
            <person name="Godfrey J."/>
            <person name="Good R."/>
            <person name="Gotea V."/>
            <person name="Gravely B."/>
            <person name="Greenberg A.J."/>
            <person name="Griffiths-Jones S."/>
            <person name="Gross S."/>
            <person name="Guigo R."/>
            <person name="Gustafson E.A."/>
            <person name="Haerty W."/>
            <person name="Hahn M.W."/>
            <person name="Halligan D.L."/>
            <person name="Halpern A.L."/>
            <person name="Halter G.M."/>
            <person name="Han M.V."/>
            <person name="Heger A."/>
            <person name="Hillier L."/>
            <person name="Hinrichs A.S."/>
            <person name="Holmes I."/>
            <person name="Hoskins R.A."/>
            <person name="Hubisz M.J."/>
            <person name="Hultmark D."/>
            <person name="Huntley M.A."/>
            <person name="Jaffe D.B."/>
            <person name="Jagadeeshan S."/>
            <person name="Jeck W.R."/>
            <person name="Johnson J."/>
            <person name="Jones C.D."/>
            <person name="Jordan W.C."/>
            <person name="Karpen G.H."/>
            <person name="Kataoka E."/>
            <person name="Keightley P.D."/>
            <person name="Kheradpour P."/>
            <person name="Kirkness E.F."/>
            <person name="Koerich L.B."/>
            <person name="Kristiansen K."/>
            <person name="Kudrna D."/>
            <person name="Kulathinal R.J."/>
            <person name="Kumar S."/>
            <person name="Kwok R."/>
            <person name="Lander E."/>
            <person name="Langley C.H."/>
            <person name="Lapoint R."/>
            <person name="Lazzaro B.P."/>
            <person name="Lee S.J."/>
            <person name="Levesque L."/>
            <person name="Li R."/>
            <person name="Lin C.F."/>
            <person name="Lin M.F."/>
            <person name="Lindblad-Toh K."/>
            <person name="Llopart A."/>
            <person name="Long M."/>
            <person name="Low L."/>
            <person name="Lozovsky E."/>
            <person name="Lu J."/>
            <person name="Luo M."/>
            <person name="Machado C.A."/>
            <person name="Makalowski W."/>
            <person name="Marzo M."/>
            <person name="Matsuda M."/>
            <person name="Matzkin L."/>
            <person name="McAllister B."/>
            <person name="McBride C.S."/>
            <person name="McKernan B."/>
            <person name="McKernan K."/>
            <person name="Mendez-Lago M."/>
            <person name="Minx P."/>
            <person name="Mollenhauer M.U."/>
            <person name="Montooth K."/>
            <person name="Mount S.M."/>
            <person name="Mu X."/>
            <person name="Myers E."/>
            <person name="Negre B."/>
            <person name="Newfeld S."/>
            <person name="Nielsen R."/>
            <person name="Noor M.A."/>
            <person name="O'Grady P."/>
            <person name="Pachter L."/>
            <person name="Papaceit M."/>
            <person name="Parisi M.J."/>
            <person name="Parisi M."/>
            <person name="Parts L."/>
            <person name="Pedersen J.S."/>
            <person name="Pesole G."/>
            <person name="Phillippy A.M."/>
            <person name="Ponting C.P."/>
            <person name="Pop M."/>
            <person name="Porcelli D."/>
            <person name="Powell J.R."/>
            <person name="Prohaska S."/>
            <person name="Pruitt K."/>
            <person name="Puig M."/>
            <person name="Quesneville H."/>
            <person name="Ram K.R."/>
            <person name="Rand D."/>
            <person name="Rasmussen M.D."/>
            <person name="Reed L.K."/>
            <person name="Reenan R."/>
            <person name="Reily A."/>
            <person name="Remington K.A."/>
            <person name="Rieger T.T."/>
            <person name="Ritchie M.G."/>
            <person name="Robin C."/>
            <person name="Rogers Y.H."/>
            <person name="Rohde C."/>
            <person name="Rozas J."/>
            <person name="Rubenfield M.J."/>
            <person name="Ruiz A."/>
            <person name="Russo S."/>
            <person name="Salzberg S.L."/>
            <person name="Sanchez-Gracia A."/>
            <person name="Saranga D.J."/>
            <person name="Sato H."/>
            <person name="Schaeffer S.W."/>
            <person name="Schatz M.C."/>
            <person name="Schlenke T."/>
            <person name="Schwartz R."/>
            <person name="Segarra C."/>
            <person name="Singh R.S."/>
            <person name="Sirot L."/>
            <person name="Sirota M."/>
            <person name="Sisneros N.B."/>
            <person name="Smith C.D."/>
            <person name="Smith T.F."/>
            <person name="Spieth J."/>
            <person name="Stage D.E."/>
            <person name="Stark A."/>
            <person name="Stephan W."/>
            <person name="Strausberg R.L."/>
            <person name="Strempel S."/>
            <person name="Sturgill D."/>
            <person name="Sutton G."/>
            <person name="Sutton G.G."/>
            <person name="Tao W."/>
            <person name="Teichmann S."/>
            <person name="Tobari Y.N."/>
            <person name="Tomimura Y."/>
            <person name="Tsolas J.M."/>
            <person name="Valente V.L."/>
            <person name="Venter E."/>
            <person name="Venter J.C."/>
            <person name="Vicario S."/>
            <person name="Vieira F.G."/>
            <person name="Vilella A.J."/>
            <person name="Villasante A."/>
            <person name="Walenz B."/>
            <person name="Wang J."/>
            <person name="Wasserman M."/>
            <person name="Watts T."/>
            <person name="Wilson D."/>
            <person name="Wilson R.K."/>
            <person name="Wing R.A."/>
            <person name="Wolfner M.F."/>
            <person name="Wong A."/>
            <person name="Wong G.K."/>
            <person name="Wu C.I."/>
            <person name="Wu G."/>
            <person name="Yamamoto D."/>
            <person name="Yang H.P."/>
            <person name="Yang S.P."/>
            <person name="Yorke J.A."/>
            <person name="Yoshida K."/>
            <person name="Zdobnov E."/>
            <person name="Zhang P."/>
            <person name="Zhang Y."/>
            <person name="Zimin A.V."/>
            <person name="Baldwin J."/>
            <person name="Abdouelleil A."/>
            <person name="Abdulkadir J."/>
            <person name="Abebe A."/>
            <person name="Abera B."/>
            <person name="Abreu J."/>
            <person name="Acer S.C."/>
            <person name="Aftuck L."/>
            <person name="Alexander A."/>
            <person name="An P."/>
            <person name="Anderson E."/>
            <person name="Anderson S."/>
            <person name="Arachi H."/>
            <person name="Azer M."/>
            <person name="Bachantsang P."/>
            <person name="Barry A."/>
            <person name="Bayul T."/>
            <person name="Berlin A."/>
            <person name="Bessette D."/>
            <person name="Bloom T."/>
            <person name="Blye J."/>
            <person name="Boguslavskiy L."/>
            <person name="Bonnet C."/>
            <person name="Boukhgalter B."/>
            <person name="Bourzgui I."/>
            <person name="Brown A."/>
            <person name="Cahill P."/>
            <person name="Channer S."/>
            <person name="Cheshatsang Y."/>
            <person name="Chuda L."/>
            <person name="Citroen M."/>
            <person name="Collymore A."/>
            <person name="Cooke P."/>
            <person name="Costello M."/>
            <person name="D'Aco K."/>
            <person name="Daza R."/>
            <person name="De Haan G."/>
            <person name="DeGray S."/>
            <person name="DeMaso C."/>
            <person name="Dhargay N."/>
            <person name="Dooley K."/>
            <person name="Dooley E."/>
            <person name="Doricent M."/>
            <person name="Dorje P."/>
            <person name="Dorjee K."/>
            <person name="Dupes A."/>
            <person name="Elong R."/>
            <person name="Falk J."/>
            <person name="Farina A."/>
            <person name="Faro S."/>
            <person name="Ferguson D."/>
            <person name="Fisher S."/>
            <person name="Foley C.D."/>
            <person name="Franke A."/>
            <person name="Friedrich D."/>
            <person name="Gadbois L."/>
            <person name="Gearin G."/>
            <person name="Gearin C.R."/>
            <person name="Giannoukos G."/>
            <person name="Goode T."/>
            <person name="Graham J."/>
            <person name="Grandbois E."/>
            <person name="Grewal S."/>
            <person name="Gyaltsen K."/>
            <person name="Hafez N."/>
            <person name="Hagos B."/>
            <person name="Hall J."/>
            <person name="Henson C."/>
            <person name="Hollinger A."/>
            <person name="Honan T."/>
            <person name="Huard M.D."/>
            <person name="Hughes L."/>
            <person name="Hurhula B."/>
            <person name="Husby M.E."/>
            <person name="Kamat A."/>
            <person name="Kanga B."/>
            <person name="Kashin S."/>
            <person name="Khazanovich D."/>
            <person name="Kisner P."/>
            <person name="Lance K."/>
            <person name="Lara M."/>
            <person name="Lee W."/>
            <person name="Lennon N."/>
            <person name="Letendre F."/>
            <person name="LeVine R."/>
            <person name="Lipovsky A."/>
            <person name="Liu X."/>
            <person name="Liu J."/>
            <person name="Liu S."/>
            <person name="Lokyitsang T."/>
            <person name="Lokyitsang Y."/>
            <person name="Lubonja R."/>
            <person name="Lui A."/>
            <person name="MacDonald P."/>
            <person name="Magnisalis V."/>
            <person name="Maru K."/>
            <person name="Matthews C."/>
            <person name="McCusker W."/>
            <person name="McDonough S."/>
            <person name="Mehta T."/>
            <person name="Meldrim J."/>
            <person name="Meneus L."/>
            <person name="Mihai O."/>
            <person name="Mihalev A."/>
            <person name="Mihova T."/>
            <person name="Mittelman R."/>
            <person name="Mlenga V."/>
            <person name="Montmayeur A."/>
            <person name="Mulrain L."/>
            <person name="Navidi A."/>
            <person name="Naylor J."/>
            <person name="Negash T."/>
            <person name="Nguyen T."/>
            <person name="Nguyen N."/>
            <person name="Nicol R."/>
            <person name="Norbu C."/>
            <person name="Norbu N."/>
            <person name="Novod N."/>
            <person name="O'Neill B."/>
            <person name="Osman S."/>
            <person name="Markiewicz E."/>
            <person name="Oyono O.L."/>
            <person name="Patti C."/>
            <person name="Phunkhang P."/>
            <person name="Pierre F."/>
            <person name="Priest M."/>
            <person name="Raghuraman S."/>
            <person name="Rege F."/>
            <person name="Reyes R."/>
            <person name="Rise C."/>
            <person name="Rogov P."/>
            <person name="Ross K."/>
            <person name="Ryan E."/>
            <person name="Settipalli S."/>
            <person name="Shea T."/>
            <person name="Sherpa N."/>
            <person name="Shi L."/>
            <person name="Shih D."/>
            <person name="Sparrow T."/>
            <person name="Spaulding J."/>
            <person name="Stalker J."/>
            <person name="Stange-Thomann N."/>
            <person name="Stavropoulos S."/>
            <person name="Stone C."/>
            <person name="Strader C."/>
            <person name="Tesfaye S."/>
            <person name="Thomson T."/>
            <person name="Thoulutsang Y."/>
            <person name="Thoulutsang D."/>
            <person name="Topham K."/>
            <person name="Topping I."/>
            <person name="Tsamla T."/>
            <person name="Vassiliev H."/>
            <person name="Vo A."/>
            <person name="Wangchuk T."/>
            <person name="Wangdi T."/>
            <person name="Weiand M."/>
            <person name="Wilkinson J."/>
            <person name="Wilson A."/>
            <person name="Yadav S."/>
            <person name="Young G."/>
            <person name="Yu Q."/>
            <person name="Zembek L."/>
            <person name="Zhong D."/>
            <person name="Zimmer A."/>
            <person name="Zwirko Z."/>
            <person name="Jaffe D.B."/>
            <person name="Alvarez P."/>
            <person name="Brockman W."/>
            <person name="Butler J."/>
            <person name="Chin C."/>
            <person name="Gnerre S."/>
            <person name="Grabherr M."/>
            <person name="Kleber M."/>
            <person name="Mauceli E."/>
            <person name="MacCallum I."/>
        </authorList>
    </citation>
    <scope>NUCLEOTIDE SEQUENCE [LARGE SCALE GENOMIC DNA]</scope>
    <source>
        <strain evidence="12">Tucson 14030-0811.24</strain>
    </source>
</reference>
<evidence type="ECO:0000256" key="8">
    <source>
        <dbReference type="ARBA" id="ARBA00023201"/>
    </source>
</evidence>
<comment type="similarity">
    <text evidence="2">Belongs to the major facilitator superfamily. Sodium/anion cotransporter family.</text>
</comment>
<dbReference type="PROSITE" id="PS50850">
    <property type="entry name" value="MFS"/>
    <property type="match status" value="1"/>
</dbReference>
<gene>
    <name evidence="11" type="primary">Dwil\GK21466</name>
    <name evidence="11" type="ORF">Dwil_GK21466</name>
</gene>
<feature type="transmembrane region" description="Helical" evidence="9">
    <location>
        <begin position="120"/>
        <end position="142"/>
    </location>
</feature>
<feature type="transmembrane region" description="Helical" evidence="9">
    <location>
        <begin position="292"/>
        <end position="316"/>
    </location>
</feature>
<feature type="transmembrane region" description="Helical" evidence="9">
    <location>
        <begin position="95"/>
        <end position="114"/>
    </location>
</feature>
<dbReference type="Proteomes" id="UP000007798">
    <property type="component" value="Unassembled WGS sequence"/>
</dbReference>
<evidence type="ECO:0000256" key="7">
    <source>
        <dbReference type="ARBA" id="ARBA00023136"/>
    </source>
</evidence>
<evidence type="ECO:0000256" key="2">
    <source>
        <dbReference type="ARBA" id="ARBA00008586"/>
    </source>
</evidence>
<feature type="transmembrane region" description="Helical" evidence="9">
    <location>
        <begin position="353"/>
        <end position="373"/>
    </location>
</feature>
<dbReference type="InterPro" id="IPR050382">
    <property type="entry name" value="MFS_Na/Anion_cotransporter"/>
</dbReference>
<dbReference type="OrthoDB" id="2985014at2759"/>
<keyword evidence="4 9" id="KW-1133">Transmembrane helix</keyword>
<evidence type="ECO:0000256" key="5">
    <source>
        <dbReference type="ARBA" id="ARBA00023053"/>
    </source>
</evidence>
<keyword evidence="7 9" id="KW-0472">Membrane</keyword>
<dbReference type="FunFam" id="1.20.1250.20:FF:000144">
    <property type="entry name" value="Picot, isoform B"/>
    <property type="match status" value="1"/>
</dbReference>
<protein>
    <submittedName>
        <fullName evidence="11">GK21466</fullName>
    </submittedName>
</protein>
<evidence type="ECO:0000313" key="11">
    <source>
        <dbReference type="EMBL" id="EDW74278.1"/>
    </source>
</evidence>
<dbReference type="GO" id="GO:0022857">
    <property type="term" value="F:transmembrane transporter activity"/>
    <property type="evidence" value="ECO:0007669"/>
    <property type="project" value="InterPro"/>
</dbReference>
<dbReference type="InParanoid" id="B4MQ89"/>
<evidence type="ECO:0000256" key="1">
    <source>
        <dbReference type="ARBA" id="ARBA00004141"/>
    </source>
</evidence>
<keyword evidence="8" id="KW-0739">Sodium transport</keyword>
<dbReference type="OMA" id="INSYASW"/>
<dbReference type="InterPro" id="IPR011701">
    <property type="entry name" value="MFS"/>
</dbReference>
<feature type="transmembrane region" description="Helical" evidence="9">
    <location>
        <begin position="15"/>
        <end position="33"/>
    </location>
</feature>
<dbReference type="InterPro" id="IPR036259">
    <property type="entry name" value="MFS_trans_sf"/>
</dbReference>
<evidence type="ECO:0000313" key="12">
    <source>
        <dbReference type="Proteomes" id="UP000007798"/>
    </source>
</evidence>
<evidence type="ECO:0000256" key="9">
    <source>
        <dbReference type="SAM" id="Phobius"/>
    </source>
</evidence>
<keyword evidence="5" id="KW-0915">Sodium</keyword>
<keyword evidence="12" id="KW-1185">Reference proteome</keyword>
<accession>B4MQ89</accession>
<dbReference type="GO" id="GO:0006820">
    <property type="term" value="P:monoatomic anion transport"/>
    <property type="evidence" value="ECO:0007669"/>
    <property type="project" value="TreeGrafter"/>
</dbReference>
<dbReference type="eggNOG" id="KOG2532">
    <property type="taxonomic scope" value="Eukaryota"/>
</dbReference>
<dbReference type="STRING" id="7260.B4MQ89"/>
<dbReference type="KEGG" id="dwi:6640205"/>
<keyword evidence="6" id="KW-0406">Ion transport</keyword>
<feature type="domain" description="Major facilitator superfamily (MFS) profile" evidence="10">
    <location>
        <begin position="22"/>
        <end position="377"/>
    </location>
</feature>
<keyword evidence="3 9" id="KW-0812">Transmembrane</keyword>
<dbReference type="SUPFAM" id="SSF103473">
    <property type="entry name" value="MFS general substrate transporter"/>
    <property type="match status" value="1"/>
</dbReference>
<dbReference type="GO" id="GO:0006814">
    <property type="term" value="P:sodium ion transport"/>
    <property type="evidence" value="ECO:0007669"/>
    <property type="project" value="UniProtKB-KW"/>
</dbReference>
<dbReference type="AlphaFoldDB" id="B4MQ89"/>
<feature type="transmembrane region" description="Helical" evidence="9">
    <location>
        <begin position="163"/>
        <end position="182"/>
    </location>
</feature>
<dbReference type="FunCoup" id="B4MQ89">
    <property type="interactions" value="13"/>
</dbReference>
<dbReference type="Gene3D" id="1.20.1250.20">
    <property type="entry name" value="MFS general substrate transporter like domains"/>
    <property type="match status" value="1"/>
</dbReference>